<evidence type="ECO:0000259" key="1">
    <source>
        <dbReference type="SMART" id="SM00388"/>
    </source>
</evidence>
<dbReference type="Proteomes" id="UP000887116">
    <property type="component" value="Unassembled WGS sequence"/>
</dbReference>
<accession>A0A8X6F454</accession>
<protein>
    <submittedName>
        <fullName evidence="2">Sensor kinase CckA</fullName>
    </submittedName>
</protein>
<organism evidence="2 3">
    <name type="scientific">Trichonephila clavata</name>
    <name type="common">Joro spider</name>
    <name type="synonym">Nephila clavata</name>
    <dbReference type="NCBI Taxonomy" id="2740835"/>
    <lineage>
        <taxon>Eukaryota</taxon>
        <taxon>Metazoa</taxon>
        <taxon>Ecdysozoa</taxon>
        <taxon>Arthropoda</taxon>
        <taxon>Chelicerata</taxon>
        <taxon>Arachnida</taxon>
        <taxon>Araneae</taxon>
        <taxon>Araneomorphae</taxon>
        <taxon>Entelegynae</taxon>
        <taxon>Araneoidea</taxon>
        <taxon>Nephilidae</taxon>
        <taxon>Trichonephila</taxon>
    </lineage>
</organism>
<dbReference type="SUPFAM" id="SSF47384">
    <property type="entry name" value="Homodimeric domain of signal transducing histidine kinase"/>
    <property type="match status" value="1"/>
</dbReference>
<comment type="caution">
    <text evidence="2">The sequence shown here is derived from an EMBL/GenBank/DDBJ whole genome shotgun (WGS) entry which is preliminary data.</text>
</comment>
<dbReference type="OrthoDB" id="18419at2759"/>
<sequence>MQAIGQLAGGIAHDFNNILTGIIGFCDLLLLQHSAGDPSFGDIIQIQQNAKRGSNLVRQLLAFSRRQTLQPKIIDVNRTIANLMK</sequence>
<keyword evidence="3" id="KW-1185">Reference proteome</keyword>
<dbReference type="Pfam" id="PF00512">
    <property type="entry name" value="HisKA"/>
    <property type="match status" value="1"/>
</dbReference>
<proteinExistence type="predicted"/>
<gene>
    <name evidence="2" type="primary">cckA</name>
    <name evidence="2" type="ORF">TNCT_535001</name>
</gene>
<keyword evidence="2" id="KW-0418">Kinase</keyword>
<evidence type="ECO:0000313" key="2">
    <source>
        <dbReference type="EMBL" id="GFQ69029.1"/>
    </source>
</evidence>
<evidence type="ECO:0000313" key="3">
    <source>
        <dbReference type="Proteomes" id="UP000887116"/>
    </source>
</evidence>
<dbReference type="InterPro" id="IPR003661">
    <property type="entry name" value="HisK_dim/P_dom"/>
</dbReference>
<dbReference type="PANTHER" id="PTHR43065">
    <property type="entry name" value="SENSOR HISTIDINE KINASE"/>
    <property type="match status" value="1"/>
</dbReference>
<dbReference type="InterPro" id="IPR036097">
    <property type="entry name" value="HisK_dim/P_sf"/>
</dbReference>
<reference evidence="2" key="1">
    <citation type="submission" date="2020-07" db="EMBL/GenBank/DDBJ databases">
        <title>Multicomponent nature underlies the extraordinary mechanical properties of spider dragline silk.</title>
        <authorList>
            <person name="Kono N."/>
            <person name="Nakamura H."/>
            <person name="Mori M."/>
            <person name="Yoshida Y."/>
            <person name="Ohtoshi R."/>
            <person name="Malay A.D."/>
            <person name="Moran D.A.P."/>
            <person name="Tomita M."/>
            <person name="Numata K."/>
            <person name="Arakawa K."/>
        </authorList>
    </citation>
    <scope>NUCLEOTIDE SEQUENCE</scope>
</reference>
<keyword evidence="2" id="KW-0808">Transferase</keyword>
<dbReference type="CDD" id="cd00082">
    <property type="entry name" value="HisKA"/>
    <property type="match status" value="1"/>
</dbReference>
<dbReference type="Gene3D" id="1.10.287.130">
    <property type="match status" value="1"/>
</dbReference>
<dbReference type="PANTHER" id="PTHR43065:SF42">
    <property type="entry name" value="TWO-COMPONENT SENSOR PPRA"/>
    <property type="match status" value="1"/>
</dbReference>
<feature type="domain" description="Signal transduction histidine kinase dimerisation/phosphoacceptor" evidence="1">
    <location>
        <begin position="3"/>
        <end position="69"/>
    </location>
</feature>
<dbReference type="AlphaFoldDB" id="A0A8X6F454"/>
<dbReference type="FunFam" id="1.10.287.130:FF:000037">
    <property type="entry name" value="Hybrid sensor histidine kinase/response regulator"/>
    <property type="match status" value="1"/>
</dbReference>
<dbReference type="SMART" id="SM00388">
    <property type="entry name" value="HisKA"/>
    <property type="match status" value="1"/>
</dbReference>
<name>A0A8X6F454_TRICU</name>
<dbReference type="EMBL" id="BMAO01020667">
    <property type="protein sequence ID" value="GFQ69029.1"/>
    <property type="molecule type" value="Genomic_DNA"/>
</dbReference>
<dbReference type="GO" id="GO:0000155">
    <property type="term" value="F:phosphorelay sensor kinase activity"/>
    <property type="evidence" value="ECO:0007669"/>
    <property type="project" value="InterPro"/>
</dbReference>